<accession>A0A928AAU7</accession>
<feature type="chain" id="PRO_5039519333" evidence="1">
    <location>
        <begin position="23"/>
        <end position="83"/>
    </location>
</feature>
<dbReference type="Proteomes" id="UP000700800">
    <property type="component" value="Unassembled WGS sequence"/>
</dbReference>
<keyword evidence="1" id="KW-0732">Signal</keyword>
<evidence type="ECO:0000256" key="1">
    <source>
        <dbReference type="SAM" id="SignalP"/>
    </source>
</evidence>
<gene>
    <name evidence="2" type="ORF">E7156_00365</name>
</gene>
<reference evidence="2" key="1">
    <citation type="submission" date="2019-04" db="EMBL/GenBank/DDBJ databases">
        <title>Evolution of Biomass-Degrading Anaerobic Consortia Revealed by Metagenomics.</title>
        <authorList>
            <person name="Peng X."/>
        </authorList>
    </citation>
    <scope>NUCLEOTIDE SEQUENCE</scope>
    <source>
        <strain evidence="2">SIG195</strain>
    </source>
</reference>
<comment type="caution">
    <text evidence="2">The sequence shown here is derived from an EMBL/GenBank/DDBJ whole genome shotgun (WGS) entry which is preliminary data.</text>
</comment>
<dbReference type="AlphaFoldDB" id="A0A928AAU7"/>
<evidence type="ECO:0000313" key="3">
    <source>
        <dbReference type="Proteomes" id="UP000700800"/>
    </source>
</evidence>
<name>A0A928AAU7_9STRE</name>
<feature type="signal peptide" evidence="1">
    <location>
        <begin position="1"/>
        <end position="22"/>
    </location>
</feature>
<dbReference type="EMBL" id="SVAF01000001">
    <property type="protein sequence ID" value="MBE6163772.1"/>
    <property type="molecule type" value="Genomic_DNA"/>
</dbReference>
<evidence type="ECO:0000313" key="2">
    <source>
        <dbReference type="EMBL" id="MBE6163772.1"/>
    </source>
</evidence>
<organism evidence="2 3">
    <name type="scientific">Streptococcus gallolyticus</name>
    <dbReference type="NCBI Taxonomy" id="315405"/>
    <lineage>
        <taxon>Bacteria</taxon>
        <taxon>Bacillati</taxon>
        <taxon>Bacillota</taxon>
        <taxon>Bacilli</taxon>
        <taxon>Lactobacillales</taxon>
        <taxon>Streptococcaceae</taxon>
        <taxon>Streptococcus</taxon>
    </lineage>
</organism>
<protein>
    <submittedName>
        <fullName evidence="2">Uncharacterized protein</fullName>
    </submittedName>
</protein>
<sequence length="83" mass="9588">MKLSKKIAIVAMLALTMFSLTGIPVGNQTIQSVLGVPKVEAAMILMSKTKETRGLKYRWRYVYDNTTNLTCEVRYSSWKWIWQ</sequence>
<proteinExistence type="predicted"/>